<dbReference type="RefSeq" id="WP_005813063.1">
    <property type="nucleotide sequence ID" value="NZ_CABKQQ010000043.1"/>
</dbReference>
<dbReference type="PATRIC" id="fig|49338.4.peg.2227"/>
<dbReference type="AlphaFoldDB" id="A0A098B254"/>
<proteinExistence type="predicted"/>
<sequence length="51" mass="6157">MILNYRVELCRQCYYKRMKQCAKTDLYIHNRTLAEPGGECKSYLPVPWLPY</sequence>
<evidence type="ECO:0000313" key="1">
    <source>
        <dbReference type="EMBL" id="CDX01956.1"/>
    </source>
</evidence>
<name>A0A098B254_DESHA</name>
<gene>
    <name evidence="1" type="ORF">DPCES_2069</name>
</gene>
<accession>A0A098B254</accession>
<reference evidence="1" key="1">
    <citation type="submission" date="2014-07" db="EMBL/GenBank/DDBJ databases">
        <authorList>
            <person name="Hornung V.Bastian."/>
        </authorList>
    </citation>
    <scope>NUCLEOTIDE SEQUENCE</scope>
    <source>
        <strain evidence="1">PCE-S</strain>
    </source>
</reference>
<organism evidence="1">
    <name type="scientific">Desulfitobacterium hafniense</name>
    <name type="common">Desulfitobacterium frappieri</name>
    <dbReference type="NCBI Taxonomy" id="49338"/>
    <lineage>
        <taxon>Bacteria</taxon>
        <taxon>Bacillati</taxon>
        <taxon>Bacillota</taxon>
        <taxon>Clostridia</taxon>
        <taxon>Eubacteriales</taxon>
        <taxon>Desulfitobacteriaceae</taxon>
        <taxon>Desulfitobacterium</taxon>
    </lineage>
</organism>
<protein>
    <submittedName>
        <fullName evidence="1">Uncharacterized protein</fullName>
    </submittedName>
</protein>
<dbReference type="EMBL" id="LK996017">
    <property type="protein sequence ID" value="CDX01956.1"/>
    <property type="molecule type" value="Genomic_DNA"/>
</dbReference>